<dbReference type="RefSeq" id="WP_275650829.1">
    <property type="nucleotide sequence ID" value="NZ_JARFVA010000009.1"/>
</dbReference>
<reference evidence="1 2" key="1">
    <citation type="submission" date="2023-03" db="EMBL/GenBank/DDBJ databases">
        <title>Muricauda XX sp. nov. and Muricauda XXX sp. nov., two novel species isolated from Okinawa Trough.</title>
        <authorList>
            <person name="Cao W."/>
            <person name="Deng X."/>
        </authorList>
    </citation>
    <scope>NUCLEOTIDE SEQUENCE [LARGE SCALE GENOMIC DNA]</scope>
    <source>
        <strain evidence="1 2">81s02</strain>
    </source>
</reference>
<protein>
    <recommendedName>
        <fullName evidence="3">GLPGLI family protein</fullName>
    </recommendedName>
</protein>
<dbReference type="EMBL" id="JARFVA010000009">
    <property type="protein sequence ID" value="MDF0709060.1"/>
    <property type="molecule type" value="Genomic_DNA"/>
</dbReference>
<evidence type="ECO:0000313" key="1">
    <source>
        <dbReference type="EMBL" id="MDF0709060.1"/>
    </source>
</evidence>
<proteinExistence type="predicted"/>
<accession>A0ABT5XT51</accession>
<keyword evidence="2" id="KW-1185">Reference proteome</keyword>
<comment type="caution">
    <text evidence="1">The sequence shown here is derived from an EMBL/GenBank/DDBJ whole genome shotgun (WGS) entry which is preliminary data.</text>
</comment>
<dbReference type="Proteomes" id="UP001217083">
    <property type="component" value="Unassembled WGS sequence"/>
</dbReference>
<evidence type="ECO:0008006" key="3">
    <source>
        <dbReference type="Google" id="ProtNLM"/>
    </source>
</evidence>
<gene>
    <name evidence="1" type="ORF">PY091_17745</name>
</gene>
<sequence length="217" mass="25272">MAPMMKKTLIPILFLLTNHIFSQEFEGRITYRNSIEKTDVRNSFDLQNFLAFMGDTTNVITKGGSYKKITNGNFKPYELYNSSSPICYYKERLASDTLYFIDYRKFNDFDFEYEIESESDTILGYVCDKLTVTDKINGSVLLCYFAPDLKQDPNNYKDYRQDNMNKIMELTKAVILRYVSLSGGMKIVQEAVTVERLKVGDNEFEIPKDMVLIEKTR</sequence>
<evidence type="ECO:0000313" key="2">
    <source>
        <dbReference type="Proteomes" id="UP001217083"/>
    </source>
</evidence>
<organism evidence="1 2">
    <name type="scientific">Flagellimonas okinawensis</name>
    <dbReference type="NCBI Taxonomy" id="3031324"/>
    <lineage>
        <taxon>Bacteria</taxon>
        <taxon>Pseudomonadati</taxon>
        <taxon>Bacteroidota</taxon>
        <taxon>Flavobacteriia</taxon>
        <taxon>Flavobacteriales</taxon>
        <taxon>Flavobacteriaceae</taxon>
        <taxon>Flagellimonas</taxon>
    </lineage>
</organism>
<name>A0ABT5XT51_9FLAO</name>